<evidence type="ECO:0000256" key="2">
    <source>
        <dbReference type="SAM" id="MobiDB-lite"/>
    </source>
</evidence>
<dbReference type="AlphaFoldDB" id="A0A7I8XDK1"/>
<protein>
    <submittedName>
        <fullName evidence="4">(pine wood nematode) hypothetical protein</fullName>
    </submittedName>
</protein>
<dbReference type="Pfam" id="PF21797">
    <property type="entry name" value="CycT2-like_C"/>
    <property type="match status" value="1"/>
</dbReference>
<dbReference type="InterPro" id="IPR043198">
    <property type="entry name" value="Cyclin/Ssn8"/>
</dbReference>
<dbReference type="InterPro" id="IPR036915">
    <property type="entry name" value="Cyclin-like_sf"/>
</dbReference>
<feature type="region of interest" description="Disordered" evidence="2">
    <location>
        <begin position="300"/>
        <end position="337"/>
    </location>
</feature>
<dbReference type="GO" id="GO:0006357">
    <property type="term" value="P:regulation of transcription by RNA polymerase II"/>
    <property type="evidence" value="ECO:0007669"/>
    <property type="project" value="InterPro"/>
</dbReference>
<gene>
    <name evidence="4" type="ORF">BXYJ_LOCUS8251</name>
</gene>
<dbReference type="EMBL" id="CAJFCV020000004">
    <property type="protein sequence ID" value="CAG9113792.1"/>
    <property type="molecule type" value="Genomic_DNA"/>
</dbReference>
<dbReference type="Pfam" id="PF00134">
    <property type="entry name" value="Cyclin_N"/>
    <property type="match status" value="1"/>
</dbReference>
<dbReference type="Proteomes" id="UP000659654">
    <property type="component" value="Unassembled WGS sequence"/>
</dbReference>
<reference evidence="4" key="1">
    <citation type="submission" date="2020-09" db="EMBL/GenBank/DDBJ databases">
        <authorList>
            <person name="Kikuchi T."/>
        </authorList>
    </citation>
    <scope>NUCLEOTIDE SEQUENCE</scope>
    <source>
        <strain evidence="4">Ka4C1</strain>
    </source>
</reference>
<dbReference type="GO" id="GO:0016538">
    <property type="term" value="F:cyclin-dependent protein serine/threonine kinase regulator activity"/>
    <property type="evidence" value="ECO:0007669"/>
    <property type="project" value="InterPro"/>
</dbReference>
<sequence length="337" mass="38975">MNDFTLPTGPIAQSNTSSTGPIKPKWFFTEDELRRSPSCLKGISTMEEQRYIQSGCLFIRTIADRLNEMQPEGKISQLCICVSMVHLKRFFVVHTLKDFDARDVGAAVLFLTSKSEECPKRLEYIVRTWYKLRVEHEVHQKEVDRTAVINKETYHKLVEYIVWIENIVLQTIGFNFAIDIPHPFVLRAKDLFRKNDNKFAEFVFWLTTDIIHITNWCIRYKPSVIAGAAFYMAIIWSEHNTSLPARGAKGEEWYQWFDPTLTQQQLEDMSNEFVQLWKHAELRQMGKISKVDHQALAERIQRNSSSNSTPNTNTTISSSSPASSSSRPKTSESSRNR</sequence>
<keyword evidence="5" id="KW-1185">Reference proteome</keyword>
<evidence type="ECO:0000313" key="5">
    <source>
        <dbReference type="Proteomes" id="UP000659654"/>
    </source>
</evidence>
<organism evidence="4 5">
    <name type="scientific">Bursaphelenchus xylophilus</name>
    <name type="common">Pinewood nematode worm</name>
    <name type="synonym">Aphelenchoides xylophilus</name>
    <dbReference type="NCBI Taxonomy" id="6326"/>
    <lineage>
        <taxon>Eukaryota</taxon>
        <taxon>Metazoa</taxon>
        <taxon>Ecdysozoa</taxon>
        <taxon>Nematoda</taxon>
        <taxon>Chromadorea</taxon>
        <taxon>Rhabditida</taxon>
        <taxon>Tylenchina</taxon>
        <taxon>Tylenchomorpha</taxon>
        <taxon>Aphelenchoidea</taxon>
        <taxon>Aphelenchoididae</taxon>
        <taxon>Bursaphelenchus</taxon>
    </lineage>
</organism>
<dbReference type="InterPro" id="IPR006671">
    <property type="entry name" value="Cyclin_N"/>
</dbReference>
<proteinExistence type="predicted"/>
<accession>A0A7I8XDK1</accession>
<dbReference type="SUPFAM" id="SSF47954">
    <property type="entry name" value="Cyclin-like"/>
    <property type="match status" value="2"/>
</dbReference>
<comment type="caution">
    <text evidence="4">The sequence shown here is derived from an EMBL/GenBank/DDBJ whole genome shotgun (WGS) entry which is preliminary data.</text>
</comment>
<dbReference type="Proteomes" id="UP000582659">
    <property type="component" value="Unassembled WGS sequence"/>
</dbReference>
<keyword evidence="1" id="KW-0195">Cyclin</keyword>
<evidence type="ECO:0000313" key="4">
    <source>
        <dbReference type="EMBL" id="CAD5224852.1"/>
    </source>
</evidence>
<dbReference type="OrthoDB" id="25002at2759"/>
<evidence type="ECO:0000256" key="1">
    <source>
        <dbReference type="ARBA" id="ARBA00023127"/>
    </source>
</evidence>
<feature type="domain" description="Cyclin N-terminal" evidence="3">
    <location>
        <begin position="60"/>
        <end position="175"/>
    </location>
</feature>
<feature type="compositionally biased region" description="Low complexity" evidence="2">
    <location>
        <begin position="302"/>
        <end position="328"/>
    </location>
</feature>
<dbReference type="SMR" id="A0A7I8XDK1"/>
<dbReference type="Gene3D" id="1.10.472.10">
    <property type="entry name" value="Cyclin-like"/>
    <property type="match status" value="2"/>
</dbReference>
<dbReference type="EMBL" id="CAJFDI010000004">
    <property type="protein sequence ID" value="CAD5224852.1"/>
    <property type="molecule type" value="Genomic_DNA"/>
</dbReference>
<dbReference type="PANTHER" id="PTHR10026">
    <property type="entry name" value="CYCLIN"/>
    <property type="match status" value="1"/>
</dbReference>
<evidence type="ECO:0000259" key="3">
    <source>
        <dbReference type="Pfam" id="PF00134"/>
    </source>
</evidence>
<name>A0A7I8XDK1_BURXY</name>